<feature type="chain" id="PRO_5020203937" evidence="1">
    <location>
        <begin position="26"/>
        <end position="122"/>
    </location>
</feature>
<evidence type="ECO:0000313" key="2">
    <source>
        <dbReference type="EMBL" id="TDZ30289.1"/>
    </source>
</evidence>
<keyword evidence="3" id="KW-1185">Reference proteome</keyword>
<name>A0A4V3HR49_9PEZI</name>
<evidence type="ECO:0000256" key="1">
    <source>
        <dbReference type="SAM" id="SignalP"/>
    </source>
</evidence>
<keyword evidence="1" id="KW-0732">Signal</keyword>
<dbReference type="AlphaFoldDB" id="A0A4V3HR49"/>
<reference evidence="2 3" key="1">
    <citation type="submission" date="2018-11" db="EMBL/GenBank/DDBJ databases">
        <title>Genome sequence and assembly of Colletotrichum spinosum.</title>
        <authorList>
            <person name="Gan P."/>
            <person name="Shirasu K."/>
        </authorList>
    </citation>
    <scope>NUCLEOTIDE SEQUENCE [LARGE SCALE GENOMIC DNA]</scope>
    <source>
        <strain evidence="2 3">CBS 515.97</strain>
    </source>
</reference>
<accession>A0A4V3HR49</accession>
<proteinExistence type="predicted"/>
<organism evidence="2 3">
    <name type="scientific">Colletotrichum spinosum</name>
    <dbReference type="NCBI Taxonomy" id="1347390"/>
    <lineage>
        <taxon>Eukaryota</taxon>
        <taxon>Fungi</taxon>
        <taxon>Dikarya</taxon>
        <taxon>Ascomycota</taxon>
        <taxon>Pezizomycotina</taxon>
        <taxon>Sordariomycetes</taxon>
        <taxon>Hypocreomycetidae</taxon>
        <taxon>Glomerellales</taxon>
        <taxon>Glomerellaceae</taxon>
        <taxon>Colletotrichum</taxon>
        <taxon>Colletotrichum orbiculare species complex</taxon>
    </lineage>
</organism>
<dbReference type="EMBL" id="QAPG01000137">
    <property type="protein sequence ID" value="TDZ30289.1"/>
    <property type="molecule type" value="Genomic_DNA"/>
</dbReference>
<evidence type="ECO:0000313" key="3">
    <source>
        <dbReference type="Proteomes" id="UP000295083"/>
    </source>
</evidence>
<gene>
    <name evidence="2" type="ORF">C8035_v003132</name>
</gene>
<dbReference type="Proteomes" id="UP000295083">
    <property type="component" value="Unassembled WGS sequence"/>
</dbReference>
<sequence length="122" mass="13511">MVIFITSVFAGTLLLVATLPSAATAQRSIASHDAIKTSTRALATHLMGFYEGQEPGNTPGLLHASQLCSLTTQRFRLPWWRPRRVVLGVQLVAEDVLAALRRRPGPARRLIRRLQLDTLSRI</sequence>
<feature type="signal peptide" evidence="1">
    <location>
        <begin position="1"/>
        <end position="25"/>
    </location>
</feature>
<comment type="caution">
    <text evidence="2">The sequence shown here is derived from an EMBL/GenBank/DDBJ whole genome shotgun (WGS) entry which is preliminary data.</text>
</comment>
<protein>
    <submittedName>
        <fullName evidence="2">Uncharacterized protein</fullName>
    </submittedName>
</protein>